<evidence type="ECO:0000313" key="12">
    <source>
        <dbReference type="Proteomes" id="UP001595453"/>
    </source>
</evidence>
<evidence type="ECO:0000256" key="1">
    <source>
        <dbReference type="ARBA" id="ARBA00004141"/>
    </source>
</evidence>
<keyword evidence="3 8" id="KW-1133">Transmembrane helix</keyword>
<accession>A0ABV7CEZ0</accession>
<keyword evidence="12" id="KW-1185">Reference proteome</keyword>
<comment type="similarity">
    <text evidence="6">Belongs to the methyl-accepting chemotaxis (MCP) protein family.</text>
</comment>
<keyword evidence="2 8" id="KW-0812">Transmembrane</keyword>
<feature type="transmembrane region" description="Helical" evidence="8">
    <location>
        <begin position="262"/>
        <end position="285"/>
    </location>
</feature>
<comment type="caution">
    <text evidence="11">The sequence shown here is derived from an EMBL/GenBank/DDBJ whole genome shotgun (WGS) entry which is preliminary data.</text>
</comment>
<reference evidence="12" key="1">
    <citation type="journal article" date="2019" name="Int. J. Syst. Evol. Microbiol.">
        <title>The Global Catalogue of Microorganisms (GCM) 10K type strain sequencing project: providing services to taxonomists for standard genome sequencing and annotation.</title>
        <authorList>
            <consortium name="The Broad Institute Genomics Platform"/>
            <consortium name="The Broad Institute Genome Sequencing Center for Infectious Disease"/>
            <person name="Wu L."/>
            <person name="Ma J."/>
        </authorList>
    </citation>
    <scope>NUCLEOTIDE SEQUENCE [LARGE SCALE GENOMIC DNA]</scope>
    <source>
        <strain evidence="12">KCTC 42730</strain>
    </source>
</reference>
<evidence type="ECO:0000256" key="2">
    <source>
        <dbReference type="ARBA" id="ARBA00022692"/>
    </source>
</evidence>
<evidence type="ECO:0000313" key="11">
    <source>
        <dbReference type="EMBL" id="MFC3031150.1"/>
    </source>
</evidence>
<keyword evidence="5 7" id="KW-0807">Transducer</keyword>
<dbReference type="PANTHER" id="PTHR32089:SF119">
    <property type="entry name" value="METHYL-ACCEPTING CHEMOTAXIS PROTEIN CTPL"/>
    <property type="match status" value="1"/>
</dbReference>
<dbReference type="PROSITE" id="PS50885">
    <property type="entry name" value="HAMP"/>
    <property type="match status" value="1"/>
</dbReference>
<dbReference type="Pfam" id="PF00015">
    <property type="entry name" value="MCPsignal"/>
    <property type="match status" value="1"/>
</dbReference>
<dbReference type="EMBL" id="JBHRSD010000001">
    <property type="protein sequence ID" value="MFC3031150.1"/>
    <property type="molecule type" value="Genomic_DNA"/>
</dbReference>
<feature type="domain" description="HAMP" evidence="10">
    <location>
        <begin position="283"/>
        <end position="335"/>
    </location>
</feature>
<feature type="domain" description="Methyl-accepting transducer" evidence="9">
    <location>
        <begin position="340"/>
        <end position="576"/>
    </location>
</feature>
<name>A0ABV7CEZ0_9GAMM</name>
<dbReference type="Proteomes" id="UP001595453">
    <property type="component" value="Unassembled WGS sequence"/>
</dbReference>
<organism evidence="11 12">
    <name type="scientific">Pseudoalteromonas fenneropenaei</name>
    <dbReference type="NCBI Taxonomy" id="1737459"/>
    <lineage>
        <taxon>Bacteria</taxon>
        <taxon>Pseudomonadati</taxon>
        <taxon>Pseudomonadota</taxon>
        <taxon>Gammaproteobacteria</taxon>
        <taxon>Alteromonadales</taxon>
        <taxon>Pseudoalteromonadaceae</taxon>
        <taxon>Pseudoalteromonas</taxon>
    </lineage>
</organism>
<dbReference type="Gene3D" id="1.10.287.950">
    <property type="entry name" value="Methyl-accepting chemotaxis protein"/>
    <property type="match status" value="1"/>
</dbReference>
<dbReference type="PANTHER" id="PTHR32089">
    <property type="entry name" value="METHYL-ACCEPTING CHEMOTAXIS PROTEIN MCPB"/>
    <property type="match status" value="1"/>
</dbReference>
<comment type="subcellular location">
    <subcellularLocation>
        <location evidence="1">Membrane</location>
        <topology evidence="1">Multi-pass membrane protein</topology>
    </subcellularLocation>
</comment>
<sequence length="613" mass="66977">MQSISWFITPAVTLMGRLHYKHKMATVFGILLAPLLLSLFYLNASLSQEIRRLEQQRLGIASYPALLEGLLQNRQTVTLPTGLQQQLALTASMPTDLLEEVSLKALLAVDHITARSYLNRAIVESLPRLLEEWQTLRGAANQVLQQGQFSPESFITLSNANKALPILLSQFAAKIQIVQQSKEYPNLSALSIRALSDSFNQLSTAVKQKMLEPDALQLSQSQFATLNQTINNAVEAFAQAAIPAMQQAFTEEHARLQFIQRLVLCASLLCLGLALYLMAGFYLAVLSALRHFSHAATQAAQGSLISRAQTQGNDELTASVKQFNQLLATFNALLKDVHRNSDHVTQSGAGLSQLSSATKQDVSQQQQKLHTIYQALHQLNDAATQVLHSAHDAQRLAAQAGEEVSAGNHNMQHLAQHMTRLQGEFSQSQQALDKLARDATNIGKVSQAISEIAEQTNLLALNAAIEAARAGEQGRGFAVVADEVRMLAKRTQQQTAEIHNIIASLQHASTDTQQKMQQSVKQMQEGVAAALATKEVLEKAQTSMLEIRTQGEQITLLVEQQKAATQHALADAQDISQAAEHTLASAEATLQNVAELNTVAHTLQSQVAKFRLD</sequence>
<protein>
    <submittedName>
        <fullName evidence="11">Methyl-accepting chemotaxis protein</fullName>
    </submittedName>
</protein>
<gene>
    <name evidence="11" type="ORF">ACFOEE_01250</name>
</gene>
<evidence type="ECO:0000259" key="10">
    <source>
        <dbReference type="PROSITE" id="PS50885"/>
    </source>
</evidence>
<evidence type="ECO:0000256" key="8">
    <source>
        <dbReference type="SAM" id="Phobius"/>
    </source>
</evidence>
<dbReference type="InterPro" id="IPR004089">
    <property type="entry name" value="MCPsignal_dom"/>
</dbReference>
<evidence type="ECO:0000256" key="4">
    <source>
        <dbReference type="ARBA" id="ARBA00023136"/>
    </source>
</evidence>
<dbReference type="PROSITE" id="PS50111">
    <property type="entry name" value="CHEMOTAXIS_TRANSDUC_2"/>
    <property type="match status" value="1"/>
</dbReference>
<dbReference type="SMART" id="SM00283">
    <property type="entry name" value="MA"/>
    <property type="match status" value="1"/>
</dbReference>
<dbReference type="SUPFAM" id="SSF58104">
    <property type="entry name" value="Methyl-accepting chemotaxis protein (MCP) signaling domain"/>
    <property type="match status" value="1"/>
</dbReference>
<feature type="transmembrane region" description="Helical" evidence="8">
    <location>
        <begin position="24"/>
        <end position="42"/>
    </location>
</feature>
<dbReference type="InterPro" id="IPR003660">
    <property type="entry name" value="HAMP_dom"/>
</dbReference>
<proteinExistence type="inferred from homology"/>
<evidence type="ECO:0000256" key="7">
    <source>
        <dbReference type="PROSITE-ProRule" id="PRU00284"/>
    </source>
</evidence>
<keyword evidence="4 8" id="KW-0472">Membrane</keyword>
<evidence type="ECO:0000259" key="9">
    <source>
        <dbReference type="PROSITE" id="PS50111"/>
    </source>
</evidence>
<evidence type="ECO:0000256" key="5">
    <source>
        <dbReference type="ARBA" id="ARBA00023224"/>
    </source>
</evidence>
<dbReference type="PRINTS" id="PR00260">
    <property type="entry name" value="CHEMTRNSDUCR"/>
</dbReference>
<evidence type="ECO:0000256" key="3">
    <source>
        <dbReference type="ARBA" id="ARBA00022989"/>
    </source>
</evidence>
<dbReference type="RefSeq" id="WP_377120090.1">
    <property type="nucleotide sequence ID" value="NZ_JBHRSD010000001.1"/>
</dbReference>
<dbReference type="InterPro" id="IPR004090">
    <property type="entry name" value="Chemotax_Me-accpt_rcpt"/>
</dbReference>
<evidence type="ECO:0000256" key="6">
    <source>
        <dbReference type="ARBA" id="ARBA00029447"/>
    </source>
</evidence>